<dbReference type="EMBL" id="BAAAVI010000041">
    <property type="protein sequence ID" value="GAA2887386.1"/>
    <property type="molecule type" value="Genomic_DNA"/>
</dbReference>
<organism evidence="7 8">
    <name type="scientific">Streptosporangium fragile</name>
    <dbReference type="NCBI Taxonomy" id="46186"/>
    <lineage>
        <taxon>Bacteria</taxon>
        <taxon>Bacillati</taxon>
        <taxon>Actinomycetota</taxon>
        <taxon>Actinomycetes</taxon>
        <taxon>Streptosporangiales</taxon>
        <taxon>Streptosporangiaceae</taxon>
        <taxon>Streptosporangium</taxon>
    </lineage>
</organism>
<evidence type="ECO:0000256" key="4">
    <source>
        <dbReference type="ARBA" id="ARBA00023004"/>
    </source>
</evidence>
<reference evidence="7 8" key="1">
    <citation type="journal article" date="2019" name="Int. J. Syst. Evol. Microbiol.">
        <title>The Global Catalogue of Microorganisms (GCM) 10K type strain sequencing project: providing services to taxonomists for standard genome sequencing and annotation.</title>
        <authorList>
            <consortium name="The Broad Institute Genomics Platform"/>
            <consortium name="The Broad Institute Genome Sequencing Center for Infectious Disease"/>
            <person name="Wu L."/>
            <person name="Ma J."/>
        </authorList>
    </citation>
    <scope>NUCLEOTIDE SEQUENCE [LARGE SCALE GENOMIC DNA]</scope>
    <source>
        <strain evidence="7 8">JCM 6242</strain>
    </source>
</reference>
<gene>
    <name evidence="7" type="ORF">GCM10010517_51240</name>
</gene>
<comment type="cofactor">
    <cofactor evidence="1">
        <name>heme b</name>
        <dbReference type="ChEBI" id="CHEBI:60344"/>
    </cofactor>
</comment>
<name>A0ABN3W2H9_9ACTN</name>
<comment type="caution">
    <text evidence="7">The sequence shown here is derived from an EMBL/GenBank/DDBJ whole genome shotgun (WGS) entry which is preliminary data.</text>
</comment>
<evidence type="ECO:0000256" key="1">
    <source>
        <dbReference type="ARBA" id="ARBA00001970"/>
    </source>
</evidence>
<dbReference type="InterPro" id="IPR025702">
    <property type="entry name" value="OXD"/>
</dbReference>
<dbReference type="Pfam" id="PF13816">
    <property type="entry name" value="Dehydratase_hem"/>
    <property type="match status" value="1"/>
</dbReference>
<evidence type="ECO:0000313" key="8">
    <source>
        <dbReference type="Proteomes" id="UP001500831"/>
    </source>
</evidence>
<evidence type="ECO:0000256" key="5">
    <source>
        <dbReference type="ARBA" id="ARBA00023239"/>
    </source>
</evidence>
<proteinExistence type="inferred from homology"/>
<dbReference type="Proteomes" id="UP001500831">
    <property type="component" value="Unassembled WGS sequence"/>
</dbReference>
<keyword evidence="3" id="KW-0479">Metal-binding</keyword>
<sequence>MAKNRPADFQNPYPAYSLRLPEELPGVTVRQLAVQHRAAEEATAVVAGITDRLHGAHAPVTYERATHVDGLGYTNEIILAYWLDAEAEKSWGAEHPLDSWAGPELTAEGGPIGLWSETLRAPVDHFETSYSYDSPSWGLASRFPAAPNIYHSYNGAMRDRIAAAEDGGLAGEAEHLPQAGPVEPAGRHLVVTTPGNVCFIRSPQGWRQCPDDERAWFEQRVLPVYREGVEYLAGNPHETGCLSARLVDLTVSNDDRMQTATLAWFLSLSHLERWAHSHPTHIAIYRSFGEFAARFAPDIHMTLGHEVYVVPEGALMEYLNCHGQTGLLPHFPAAERAGDLR</sequence>
<keyword evidence="4" id="KW-0408">Iron</keyword>
<evidence type="ECO:0000313" key="7">
    <source>
        <dbReference type="EMBL" id="GAA2887386.1"/>
    </source>
</evidence>
<accession>A0ABN3W2H9</accession>
<comment type="similarity">
    <text evidence="6">Belongs to the heme-containing dehydratase family.</text>
</comment>
<evidence type="ECO:0000256" key="3">
    <source>
        <dbReference type="ARBA" id="ARBA00022723"/>
    </source>
</evidence>
<keyword evidence="5" id="KW-0456">Lyase</keyword>
<protein>
    <submittedName>
        <fullName evidence="7">Phenylacetaldoxime dehydratase family protein</fullName>
    </submittedName>
</protein>
<keyword evidence="8" id="KW-1185">Reference proteome</keyword>
<keyword evidence="2" id="KW-0349">Heme</keyword>
<evidence type="ECO:0000256" key="2">
    <source>
        <dbReference type="ARBA" id="ARBA00022617"/>
    </source>
</evidence>
<evidence type="ECO:0000256" key="6">
    <source>
        <dbReference type="ARBA" id="ARBA00034312"/>
    </source>
</evidence>
<dbReference type="RefSeq" id="WP_344976570.1">
    <property type="nucleotide sequence ID" value="NZ_BAAAVI010000041.1"/>
</dbReference>